<feature type="region of interest" description="Disordered" evidence="2">
    <location>
        <begin position="770"/>
        <end position="835"/>
    </location>
</feature>
<dbReference type="InterPro" id="IPR029021">
    <property type="entry name" value="Prot-tyrosine_phosphatase-like"/>
</dbReference>
<dbReference type="InterPro" id="IPR000242">
    <property type="entry name" value="PTP_cat"/>
</dbReference>
<evidence type="ECO:0000259" key="3">
    <source>
        <dbReference type="PROSITE" id="PS50055"/>
    </source>
</evidence>
<name>A0AAV0BLJ2_PHAPC</name>
<feature type="compositionally biased region" description="Polar residues" evidence="2">
    <location>
        <begin position="466"/>
        <end position="477"/>
    </location>
</feature>
<dbReference type="Pfam" id="PF00102">
    <property type="entry name" value="Y_phosphatase"/>
    <property type="match status" value="2"/>
</dbReference>
<dbReference type="InterPro" id="IPR050348">
    <property type="entry name" value="Protein-Tyr_Phosphatase"/>
</dbReference>
<feature type="compositionally biased region" description="Acidic residues" evidence="2">
    <location>
        <begin position="772"/>
        <end position="795"/>
    </location>
</feature>
<dbReference type="SMART" id="SM00194">
    <property type="entry name" value="PTPc"/>
    <property type="match status" value="1"/>
</dbReference>
<feature type="region of interest" description="Disordered" evidence="2">
    <location>
        <begin position="75"/>
        <end position="94"/>
    </location>
</feature>
<dbReference type="EMBL" id="CALTRL010005923">
    <property type="protein sequence ID" value="CAH7687924.1"/>
    <property type="molecule type" value="Genomic_DNA"/>
</dbReference>
<gene>
    <name evidence="5" type="ORF">PPACK8108_LOCUS22788</name>
</gene>
<feature type="compositionally biased region" description="Gly residues" evidence="2">
    <location>
        <begin position="530"/>
        <end position="539"/>
    </location>
</feature>
<evidence type="ECO:0000256" key="1">
    <source>
        <dbReference type="ARBA" id="ARBA00009649"/>
    </source>
</evidence>
<feature type="region of interest" description="Disordered" evidence="2">
    <location>
        <begin position="268"/>
        <end position="288"/>
    </location>
</feature>
<dbReference type="SUPFAM" id="SSF52799">
    <property type="entry name" value="(Phosphotyrosine protein) phosphatases II"/>
    <property type="match status" value="1"/>
</dbReference>
<dbReference type="PRINTS" id="PR00700">
    <property type="entry name" value="PRTYPHPHTASE"/>
</dbReference>
<feature type="region of interest" description="Disordered" evidence="2">
    <location>
        <begin position="134"/>
        <end position="177"/>
    </location>
</feature>
<dbReference type="PROSITE" id="PS00383">
    <property type="entry name" value="TYR_PHOSPHATASE_1"/>
    <property type="match status" value="1"/>
</dbReference>
<comment type="similarity">
    <text evidence="1">Belongs to the protein-tyrosine phosphatase family. Non-receptor class subfamily.</text>
</comment>
<keyword evidence="6" id="KW-1185">Reference proteome</keyword>
<accession>A0AAV0BLJ2</accession>
<feature type="region of interest" description="Disordered" evidence="2">
    <location>
        <begin position="305"/>
        <end position="325"/>
    </location>
</feature>
<dbReference type="InterPro" id="IPR003595">
    <property type="entry name" value="Tyr_Pase_cat"/>
</dbReference>
<feature type="domain" description="Tyrosine-protein phosphatase" evidence="3">
    <location>
        <begin position="347"/>
        <end position="660"/>
    </location>
</feature>
<evidence type="ECO:0000256" key="2">
    <source>
        <dbReference type="SAM" id="MobiDB-lite"/>
    </source>
</evidence>
<evidence type="ECO:0000313" key="6">
    <source>
        <dbReference type="Proteomes" id="UP001153365"/>
    </source>
</evidence>
<dbReference type="PANTHER" id="PTHR19134:SF561">
    <property type="entry name" value="PROTEIN TYROSINE PHOSPHATASE 36E, ISOFORM A"/>
    <property type="match status" value="1"/>
</dbReference>
<comment type="caution">
    <text evidence="5">The sequence shown here is derived from an EMBL/GenBank/DDBJ whole genome shotgun (WGS) entry which is preliminary data.</text>
</comment>
<feature type="compositionally biased region" description="Basic and acidic residues" evidence="2">
    <location>
        <begin position="699"/>
        <end position="709"/>
    </location>
</feature>
<sequence length="853" mass="94356">MSLPLPPSMIGPFIPTSSTTSSSPPQSSSSPSSSSPSSSSSRTQSSQNYSPSNPPPSSSSLQQPAQLNIQRFNQNSTTTTLNLPTVTTGSRNIPSTLKRHQLVFKLNQIQNLSQSPSLQSDLTTPISELATDLKNRSFNSPHNNTNQQQPRMKKLTEKRRNQTSSSSSSSSSSTAAAMNNNPFFDNIRQLNERLSLDVSLKNLSPIELWELENPKEYLYLLPDFLSDLILKDPIDRARLLAHQFYDLEIAEQRRLQDVMRWHCSQKTHISSSSSSSSNNTSNIVSNDSTALNRTSNKSIFKNFSSSGSSKLRDHQKLDRKPNLDGGVLGGIENHPFSISAGVELGYKNRYRNIWPWEHTRIRLPEKQSKASGTDYINASMITFRDEGGPRMSEEDRKDLRKGYIATQGPLGSTFDDFWSMVKEEDVGVIVMLTRRHEAGREKCGDYVKNGTYGDLVIRIESDRSSLGNSTHLNTGASDATLGNDEDSVDEDRKRLGDFFGFGGSSSVQPNLQRKSSLKTTRKTSLSGNGAAVGSGGGINQRGPNNNGVTKKLVKLSIANRPDLPPREIRHLQYRKWPDFDVPPVMEELLELSDQTQNESRTVVEANLASIKSHHSSGSGSKSREGLDDLIKLIGTGQGPILVHCSAGVGRTGSFIIVDVMKKVLKVKYIKPRMMALTLTEGLGRPDHQNNSEVSEIEEGGSRLESKDESTDGSNQKARDESGGDVEAFRKRSNLNRSCQGRNFQEGRKKLGSDSDKNCVNDDLDDCEKGCSDIDDDDDDDDDNNDKDEIGEEEDDKVEKKSAKKKKRKKLQDNLPQFFQSDVYGHGAGDEGVSSMWSRSPVMSLVNEMRGCLW</sequence>
<dbReference type="InterPro" id="IPR016130">
    <property type="entry name" value="Tyr_Pase_AS"/>
</dbReference>
<dbReference type="InterPro" id="IPR000387">
    <property type="entry name" value="Tyr_Pase_dom"/>
</dbReference>
<reference evidence="5" key="1">
    <citation type="submission" date="2022-06" db="EMBL/GenBank/DDBJ databases">
        <authorList>
            <consortium name="SYNGENTA / RWTH Aachen University"/>
        </authorList>
    </citation>
    <scope>NUCLEOTIDE SEQUENCE</scope>
</reference>
<evidence type="ECO:0000313" key="5">
    <source>
        <dbReference type="EMBL" id="CAH7687924.1"/>
    </source>
</evidence>
<feature type="domain" description="Tyrosine specific protein phosphatases" evidence="4">
    <location>
        <begin position="627"/>
        <end position="666"/>
    </location>
</feature>
<dbReference type="GO" id="GO:0004725">
    <property type="term" value="F:protein tyrosine phosphatase activity"/>
    <property type="evidence" value="ECO:0007669"/>
    <property type="project" value="InterPro"/>
</dbReference>
<dbReference type="Proteomes" id="UP001153365">
    <property type="component" value="Unassembled WGS sequence"/>
</dbReference>
<dbReference type="SMART" id="SM00404">
    <property type="entry name" value="PTPc_motif"/>
    <property type="match status" value="1"/>
</dbReference>
<feature type="compositionally biased region" description="Basic and acidic residues" evidence="2">
    <location>
        <begin position="310"/>
        <end position="322"/>
    </location>
</feature>
<feature type="compositionally biased region" description="Polar residues" evidence="2">
    <location>
        <begin position="136"/>
        <end position="150"/>
    </location>
</feature>
<feature type="compositionally biased region" description="Low complexity" evidence="2">
    <location>
        <begin position="270"/>
        <end position="288"/>
    </location>
</feature>
<feature type="compositionally biased region" description="Low complexity" evidence="2">
    <location>
        <begin position="15"/>
        <end position="51"/>
    </location>
</feature>
<proteinExistence type="inferred from homology"/>
<feature type="region of interest" description="Disordered" evidence="2">
    <location>
        <begin position="680"/>
        <end position="731"/>
    </location>
</feature>
<dbReference type="PROSITE" id="PS50056">
    <property type="entry name" value="TYR_PHOSPHATASE_2"/>
    <property type="match status" value="1"/>
</dbReference>
<evidence type="ECO:0000259" key="4">
    <source>
        <dbReference type="PROSITE" id="PS50056"/>
    </source>
</evidence>
<organism evidence="5 6">
    <name type="scientific">Phakopsora pachyrhizi</name>
    <name type="common">Asian soybean rust disease fungus</name>
    <dbReference type="NCBI Taxonomy" id="170000"/>
    <lineage>
        <taxon>Eukaryota</taxon>
        <taxon>Fungi</taxon>
        <taxon>Dikarya</taxon>
        <taxon>Basidiomycota</taxon>
        <taxon>Pucciniomycotina</taxon>
        <taxon>Pucciniomycetes</taxon>
        <taxon>Pucciniales</taxon>
        <taxon>Phakopsoraceae</taxon>
        <taxon>Phakopsora</taxon>
    </lineage>
</organism>
<dbReference type="PANTHER" id="PTHR19134">
    <property type="entry name" value="RECEPTOR-TYPE TYROSINE-PROTEIN PHOSPHATASE"/>
    <property type="match status" value="1"/>
</dbReference>
<dbReference type="PROSITE" id="PS50055">
    <property type="entry name" value="TYR_PHOSPHATASE_PTP"/>
    <property type="match status" value="1"/>
</dbReference>
<feature type="compositionally biased region" description="Basic and acidic residues" evidence="2">
    <location>
        <begin position="716"/>
        <end position="729"/>
    </location>
</feature>
<dbReference type="AlphaFoldDB" id="A0AAV0BLJ2"/>
<feature type="compositionally biased region" description="Low complexity" evidence="2">
    <location>
        <begin position="77"/>
        <end position="88"/>
    </location>
</feature>
<feature type="region of interest" description="Disordered" evidence="2">
    <location>
        <begin position="1"/>
        <end position="63"/>
    </location>
</feature>
<feature type="region of interest" description="Disordered" evidence="2">
    <location>
        <begin position="504"/>
        <end position="545"/>
    </location>
</feature>
<dbReference type="Gene3D" id="3.90.190.10">
    <property type="entry name" value="Protein tyrosine phosphatase superfamily"/>
    <property type="match status" value="1"/>
</dbReference>
<protein>
    <submittedName>
        <fullName evidence="5">Expressed protein</fullName>
    </submittedName>
</protein>
<feature type="region of interest" description="Disordered" evidence="2">
    <location>
        <begin position="466"/>
        <end position="489"/>
    </location>
</feature>
<feature type="compositionally biased region" description="Low complexity" evidence="2">
    <location>
        <begin position="164"/>
        <end position="173"/>
    </location>
</feature>